<dbReference type="PANTHER" id="PTHR43581">
    <property type="entry name" value="ATP/GTP PHOSPHATASE"/>
    <property type="match status" value="1"/>
</dbReference>
<proteinExistence type="predicted"/>
<dbReference type="EMBL" id="JPJQ01000055">
    <property type="protein sequence ID" value="KGQ59626.1"/>
    <property type="molecule type" value="Genomic_DNA"/>
</dbReference>
<dbReference type="Pfam" id="PF11398">
    <property type="entry name" value="DUF2813"/>
    <property type="match status" value="1"/>
</dbReference>
<dbReference type="SUPFAM" id="SSF52540">
    <property type="entry name" value="P-loop containing nucleoside triphosphate hydrolases"/>
    <property type="match status" value="1"/>
</dbReference>
<dbReference type="GO" id="GO:0016887">
    <property type="term" value="F:ATP hydrolysis activity"/>
    <property type="evidence" value="ECO:0007669"/>
    <property type="project" value="InterPro"/>
</dbReference>
<gene>
    <name evidence="2" type="ORF">IO48_11080</name>
</gene>
<comment type="caution">
    <text evidence="2">The sequence shown here is derived from an EMBL/GenBank/DDBJ whole genome shotgun (WGS) entry which is preliminary data.</text>
</comment>
<sequence length="369" mass="41500">MLIDQKIEFSGVKGINHLTLELSNKKMNVLIGSNGVGKTKALESLYTLLLLTNDAIQECYISNDAFVFQQCNINHNNIFNISNYGTEVRYMLADQVEKHHSPVIYLAAQNRGEIKHQENYGILPLGEYQERQTAYFKHILDAMSNSFSTLNMNNNIEEWFIQRAQSANDYQAEADNREVELLTVLRILNKIDPRISANKQDFKIIGGKTVSIMLDGQPRRLNELSSGFASLIKIVQSIVAGYGFFTNANDIENVQGYVLIDEIESHLHIQWQSKILPLLQQAFPNTYFIISTHSSLVLAQLHNGNAYQLVKNDDGVFTHLIPNPSRMALIDLLNDAFDVNLNQLKIDSTSPEAQKEAKSALLSLLGGAE</sequence>
<dbReference type="InterPro" id="IPR051396">
    <property type="entry name" value="Bact_Antivir_Def_Nuclease"/>
</dbReference>
<dbReference type="InterPro" id="IPR027417">
    <property type="entry name" value="P-loop_NTPase"/>
</dbReference>
<dbReference type="Gene3D" id="3.40.50.300">
    <property type="entry name" value="P-loop containing nucleotide triphosphate hydrolases"/>
    <property type="match status" value="1"/>
</dbReference>
<evidence type="ECO:0000313" key="3">
    <source>
        <dbReference type="Proteomes" id="UP000030554"/>
    </source>
</evidence>
<organism evidence="2 3">
    <name type="scientific">Gallibacterium anatis 4895</name>
    <dbReference type="NCBI Taxonomy" id="1396510"/>
    <lineage>
        <taxon>Bacteria</taxon>
        <taxon>Pseudomonadati</taxon>
        <taxon>Pseudomonadota</taxon>
        <taxon>Gammaproteobacteria</taxon>
        <taxon>Pasteurellales</taxon>
        <taxon>Pasteurellaceae</taxon>
        <taxon>Gallibacterium</taxon>
    </lineage>
</organism>
<name>A0A0A2ZRI1_9PAST</name>
<dbReference type="AlphaFoldDB" id="A0A0A2ZRI1"/>
<dbReference type="InterPro" id="IPR022602">
    <property type="entry name" value="DUF2813"/>
</dbReference>
<dbReference type="Pfam" id="PF13304">
    <property type="entry name" value="AAA_21"/>
    <property type="match status" value="1"/>
</dbReference>
<reference evidence="2 3" key="1">
    <citation type="submission" date="2014-07" db="EMBL/GenBank/DDBJ databases">
        <title>Chaperone-usher fimbriae in a diverse selection of Gallibacterium genomes.</title>
        <authorList>
            <person name="Kudirkiene E."/>
            <person name="Bager R.J."/>
            <person name="Johnson T.J."/>
            <person name="Bojesen A.M."/>
        </authorList>
    </citation>
    <scope>NUCLEOTIDE SEQUENCE [LARGE SCALE GENOMIC DNA]</scope>
    <source>
        <strain evidence="2 3">4895</strain>
    </source>
</reference>
<dbReference type="Proteomes" id="UP000030554">
    <property type="component" value="Unassembled WGS sequence"/>
</dbReference>
<dbReference type="RefSeq" id="WP_039164574.1">
    <property type="nucleotide sequence ID" value="NZ_JPJQ01000055.1"/>
</dbReference>
<feature type="domain" description="ATPase AAA-type core" evidence="1">
    <location>
        <begin position="212"/>
        <end position="298"/>
    </location>
</feature>
<evidence type="ECO:0000259" key="1">
    <source>
        <dbReference type="Pfam" id="PF13304"/>
    </source>
</evidence>
<protein>
    <submittedName>
        <fullName evidence="2">Recombinase RecF</fullName>
    </submittedName>
</protein>
<dbReference type="InterPro" id="IPR003959">
    <property type="entry name" value="ATPase_AAA_core"/>
</dbReference>
<dbReference type="GO" id="GO:0005524">
    <property type="term" value="F:ATP binding"/>
    <property type="evidence" value="ECO:0007669"/>
    <property type="project" value="InterPro"/>
</dbReference>
<accession>A0A0A2ZRI1</accession>
<dbReference type="PANTHER" id="PTHR43581:SF4">
    <property type="entry name" value="ATP_GTP PHOSPHATASE"/>
    <property type="match status" value="1"/>
</dbReference>
<evidence type="ECO:0000313" key="2">
    <source>
        <dbReference type="EMBL" id="KGQ59626.1"/>
    </source>
</evidence>